<dbReference type="InterPro" id="IPR051164">
    <property type="entry name" value="NmrA-like_oxidored"/>
</dbReference>
<dbReference type="OMA" id="GADTMCL"/>
<name>U4LEU1_PYROM</name>
<dbReference type="Proteomes" id="UP000018144">
    <property type="component" value="Unassembled WGS sequence"/>
</dbReference>
<keyword evidence="2" id="KW-0521">NADP</keyword>
<dbReference type="SUPFAM" id="SSF51735">
    <property type="entry name" value="NAD(P)-binding Rossmann-fold domains"/>
    <property type="match status" value="1"/>
</dbReference>
<dbReference type="GO" id="GO:0005634">
    <property type="term" value="C:nucleus"/>
    <property type="evidence" value="ECO:0007669"/>
    <property type="project" value="TreeGrafter"/>
</dbReference>
<comment type="similarity">
    <text evidence="1">Belongs to the NmrA-type oxidoreductase family.</text>
</comment>
<dbReference type="Gene3D" id="3.40.50.720">
    <property type="entry name" value="NAD(P)-binding Rossmann-like Domain"/>
    <property type="match status" value="1"/>
</dbReference>
<accession>U4LEU1</accession>
<proteinExistence type="inferred from homology"/>
<dbReference type="Gene3D" id="3.90.25.10">
    <property type="entry name" value="UDP-galactose 4-epimerase, domain 1"/>
    <property type="match status" value="1"/>
</dbReference>
<dbReference type="AlphaFoldDB" id="U4LEU1"/>
<evidence type="ECO:0000259" key="3">
    <source>
        <dbReference type="Pfam" id="PF05368"/>
    </source>
</evidence>
<dbReference type="OrthoDB" id="10254221at2759"/>
<organism evidence="4 5">
    <name type="scientific">Pyronema omphalodes (strain CBS 100304)</name>
    <name type="common">Pyronema confluens</name>
    <dbReference type="NCBI Taxonomy" id="1076935"/>
    <lineage>
        <taxon>Eukaryota</taxon>
        <taxon>Fungi</taxon>
        <taxon>Dikarya</taxon>
        <taxon>Ascomycota</taxon>
        <taxon>Pezizomycotina</taxon>
        <taxon>Pezizomycetes</taxon>
        <taxon>Pezizales</taxon>
        <taxon>Pyronemataceae</taxon>
        <taxon>Pyronema</taxon>
    </lineage>
</organism>
<evidence type="ECO:0000313" key="4">
    <source>
        <dbReference type="EMBL" id="CCX30373.1"/>
    </source>
</evidence>
<evidence type="ECO:0000256" key="1">
    <source>
        <dbReference type="ARBA" id="ARBA00006328"/>
    </source>
</evidence>
<keyword evidence="5" id="KW-1185">Reference proteome</keyword>
<protein>
    <submittedName>
        <fullName evidence="4">Similar to NAD(P)H azoreductase acc. no. Q8KU07</fullName>
    </submittedName>
</protein>
<dbReference type="STRING" id="1076935.U4LEU1"/>
<gene>
    <name evidence="4" type="ORF">PCON_08570</name>
</gene>
<feature type="domain" description="NmrA-like" evidence="3">
    <location>
        <begin position="3"/>
        <end position="287"/>
    </location>
</feature>
<dbReference type="InterPro" id="IPR008030">
    <property type="entry name" value="NmrA-like"/>
</dbReference>
<dbReference type="eggNOG" id="ENOG502QWD2">
    <property type="taxonomic scope" value="Eukaryota"/>
</dbReference>
<dbReference type="EMBL" id="HF935439">
    <property type="protein sequence ID" value="CCX30373.1"/>
    <property type="molecule type" value="Genomic_DNA"/>
</dbReference>
<evidence type="ECO:0000313" key="5">
    <source>
        <dbReference type="Proteomes" id="UP000018144"/>
    </source>
</evidence>
<sequence length="329" mass="36235">MPKNIIITCAEGQTGHLIAEQILTNDQFSQDVSVHLFSCNPEHPHVQELAKMGDHVNVVECTPGDPKKLEQQFKDSGADGIVLIPPSVDNKLECVEEMAMATKGAGIQSVVLISAAGCDVAEKDKQPRVREFIEIEHMMMKMKGEPETGDAGHSQAIIRAGFYAENLLLYNKYAKDKGKLPLPIGDKHKFAPIALGDIALLAAHTITSEGEHGLGDHVRGQLMTLTGDEGPMMTAGEELADAASQGLGTNMEYEDISEEDAVELLKEAEISESEKEYLLQYYSLVREGKLNYISTHCFHDVLGEHPMEMTDFFKSYAEEFKPKKRKTSS</sequence>
<dbReference type="PANTHER" id="PTHR42748">
    <property type="entry name" value="NITROGEN METABOLITE REPRESSION PROTEIN NMRA FAMILY MEMBER"/>
    <property type="match status" value="1"/>
</dbReference>
<dbReference type="InterPro" id="IPR036291">
    <property type="entry name" value="NAD(P)-bd_dom_sf"/>
</dbReference>
<evidence type="ECO:0000256" key="2">
    <source>
        <dbReference type="ARBA" id="ARBA00022857"/>
    </source>
</evidence>
<reference evidence="4 5" key="1">
    <citation type="journal article" date="2013" name="PLoS Genet.">
        <title>The genome and development-dependent transcriptomes of Pyronema confluens: a window into fungal evolution.</title>
        <authorList>
            <person name="Traeger S."/>
            <person name="Altegoer F."/>
            <person name="Freitag M."/>
            <person name="Gabaldon T."/>
            <person name="Kempken F."/>
            <person name="Kumar A."/>
            <person name="Marcet-Houben M."/>
            <person name="Poggeler S."/>
            <person name="Stajich J.E."/>
            <person name="Nowrousian M."/>
        </authorList>
    </citation>
    <scope>NUCLEOTIDE SEQUENCE [LARGE SCALE GENOMIC DNA]</scope>
    <source>
        <strain evidence="5">CBS 100304</strain>
        <tissue evidence="4">Vegetative mycelium</tissue>
    </source>
</reference>
<dbReference type="Pfam" id="PF05368">
    <property type="entry name" value="NmrA"/>
    <property type="match status" value="1"/>
</dbReference>
<dbReference type="PANTHER" id="PTHR42748:SF22">
    <property type="entry name" value="NMRA-LIKE DOMAIN-CONTAINING PROTEIN"/>
    <property type="match status" value="1"/>
</dbReference>